<dbReference type="InterPro" id="IPR029058">
    <property type="entry name" value="AB_hydrolase_fold"/>
</dbReference>
<keyword evidence="1" id="KW-0378">Hydrolase</keyword>
<dbReference type="PANTHER" id="PTHR16138">
    <property type="entry name" value="MYCOPHENOLIC ACID ACYL-GLUCURONIDE ESTERASE, MITOCHONDRIAL"/>
    <property type="match status" value="1"/>
</dbReference>
<evidence type="ECO:0000313" key="2">
    <source>
        <dbReference type="EMBL" id="KHD09112.1"/>
    </source>
</evidence>
<dbReference type="Pfam" id="PF05728">
    <property type="entry name" value="UPF0227"/>
    <property type="match status" value="1"/>
</dbReference>
<evidence type="ECO:0000256" key="1">
    <source>
        <dbReference type="ARBA" id="ARBA00022801"/>
    </source>
</evidence>
<dbReference type="EMBL" id="JSZA02000036">
    <property type="protein sequence ID" value="KHD09112.1"/>
    <property type="molecule type" value="Genomic_DNA"/>
</dbReference>
<dbReference type="InterPro" id="IPR052382">
    <property type="entry name" value="ABHD10_acyl-thioesterase"/>
</dbReference>
<accession>A0A0A6PFM7</accession>
<evidence type="ECO:0000313" key="3">
    <source>
        <dbReference type="Proteomes" id="UP000030428"/>
    </source>
</evidence>
<dbReference type="PANTHER" id="PTHR16138:SF7">
    <property type="entry name" value="PALMITOYL-PROTEIN THIOESTERASE ABHD10, MITOCHONDRIAL"/>
    <property type="match status" value="1"/>
</dbReference>
<sequence length="210" mass="24044">MTTFFYLHGWASSPQSSKAQFFKQCFEQRGLSLQIPDLNPNDFYHFSLTQQIQQVEALLPNSPVTIIGSSFGGLIALWLAERLPQIQSIVLLAPALNFLNHCRILMGESNFAQWRRQGEFAFTNYAEPGERLISYGFIEDLQQYVDADLQRRVPSLILHGNQDMVVPIQTSRDFAATRPWIKLVEFDSDHRLINVQAQLWQAIQASESKL</sequence>
<dbReference type="Proteomes" id="UP000030428">
    <property type="component" value="Unassembled WGS sequence"/>
</dbReference>
<dbReference type="InterPro" id="IPR008886">
    <property type="entry name" value="UPF0227/Esterase_YqiA"/>
</dbReference>
<dbReference type="SUPFAM" id="SSF53474">
    <property type="entry name" value="alpha/beta-Hydrolases"/>
    <property type="match status" value="1"/>
</dbReference>
<dbReference type="GO" id="GO:0004553">
    <property type="term" value="F:hydrolase activity, hydrolyzing O-glycosyl compounds"/>
    <property type="evidence" value="ECO:0007669"/>
    <property type="project" value="TreeGrafter"/>
</dbReference>
<proteinExistence type="predicted"/>
<gene>
    <name evidence="2" type="ORF">PN36_11755</name>
</gene>
<comment type="caution">
    <text evidence="2">The sequence shown here is derived from an EMBL/GenBank/DDBJ whole genome shotgun (WGS) entry which is preliminary data.</text>
</comment>
<dbReference type="AlphaFoldDB" id="A0A0A6PFM7"/>
<organism evidence="2 3">
    <name type="scientific">Candidatus Thiomargarita nelsonii</name>
    <dbReference type="NCBI Taxonomy" id="1003181"/>
    <lineage>
        <taxon>Bacteria</taxon>
        <taxon>Pseudomonadati</taxon>
        <taxon>Pseudomonadota</taxon>
        <taxon>Gammaproteobacteria</taxon>
        <taxon>Thiotrichales</taxon>
        <taxon>Thiotrichaceae</taxon>
        <taxon>Thiomargarita</taxon>
    </lineage>
</organism>
<name>A0A0A6PFM7_9GAMM</name>
<keyword evidence="3" id="KW-1185">Reference proteome</keyword>
<protein>
    <submittedName>
        <fullName evidence="2">Esterase</fullName>
    </submittedName>
</protein>
<reference evidence="2 3" key="1">
    <citation type="journal article" date="2016" name="Front. Microbiol.">
        <title>Single-Cell (Meta-)Genomics of a Dimorphic Candidatus Thiomargarita nelsonii Reveals Genomic Plasticity.</title>
        <authorList>
            <person name="Flood B.E."/>
            <person name="Fliss P."/>
            <person name="Jones D.S."/>
            <person name="Dick G.J."/>
            <person name="Jain S."/>
            <person name="Kaster A.K."/>
            <person name="Winkel M."/>
            <person name="Mussmann M."/>
            <person name="Bailey J."/>
        </authorList>
    </citation>
    <scope>NUCLEOTIDE SEQUENCE [LARGE SCALE GENOMIC DNA]</scope>
    <source>
        <strain evidence="2">Hydrate Ridge</strain>
    </source>
</reference>
<dbReference type="Gene3D" id="3.40.50.1820">
    <property type="entry name" value="alpha/beta hydrolase"/>
    <property type="match status" value="1"/>
</dbReference>